<evidence type="ECO:0000313" key="2">
    <source>
        <dbReference type="Proteomes" id="UP000184499"/>
    </source>
</evidence>
<protein>
    <submittedName>
        <fullName evidence="1">Uncharacterized protein</fullName>
    </submittedName>
</protein>
<dbReference type="VEuPathDB" id="FungiDB:ASPBRDRAFT_194401"/>
<name>A0A1L9UP74_ASPBC</name>
<gene>
    <name evidence="1" type="ORF">ASPBRDRAFT_194401</name>
</gene>
<sequence length="149" mass="15921">MAISLVAHPTSHNKCYRASLPDPPFDGHTRFTEVIAVGSAYFVHVGGALSGPSERVTVTRISQRHDFGKTVSFSWFRLTMASEKSTNQSSFVVGTVGCVISSTANGFSPPNDIDVASIDAPSSRLYMMSHALSVAAVQPGCRYAPRDSP</sequence>
<dbReference type="EMBL" id="KV878682">
    <property type="protein sequence ID" value="OJJ73452.1"/>
    <property type="molecule type" value="Genomic_DNA"/>
</dbReference>
<dbReference type="AlphaFoldDB" id="A0A1L9UP74"/>
<evidence type="ECO:0000313" key="1">
    <source>
        <dbReference type="EMBL" id="OJJ73452.1"/>
    </source>
</evidence>
<dbReference type="GeneID" id="93573234"/>
<keyword evidence="2" id="KW-1185">Reference proteome</keyword>
<reference evidence="2" key="1">
    <citation type="journal article" date="2017" name="Genome Biol.">
        <title>Comparative genomics reveals high biological diversity and specific adaptations in the industrially and medically important fungal genus Aspergillus.</title>
        <authorList>
            <person name="de Vries R.P."/>
            <person name="Riley R."/>
            <person name="Wiebenga A."/>
            <person name="Aguilar-Osorio G."/>
            <person name="Amillis S."/>
            <person name="Uchima C.A."/>
            <person name="Anderluh G."/>
            <person name="Asadollahi M."/>
            <person name="Askin M."/>
            <person name="Barry K."/>
            <person name="Battaglia E."/>
            <person name="Bayram O."/>
            <person name="Benocci T."/>
            <person name="Braus-Stromeyer S.A."/>
            <person name="Caldana C."/>
            <person name="Canovas D."/>
            <person name="Cerqueira G.C."/>
            <person name="Chen F."/>
            <person name="Chen W."/>
            <person name="Choi C."/>
            <person name="Clum A."/>
            <person name="Dos Santos R.A."/>
            <person name="Damasio A.R."/>
            <person name="Diallinas G."/>
            <person name="Emri T."/>
            <person name="Fekete E."/>
            <person name="Flipphi M."/>
            <person name="Freyberg S."/>
            <person name="Gallo A."/>
            <person name="Gournas C."/>
            <person name="Habgood R."/>
            <person name="Hainaut M."/>
            <person name="Harispe M.L."/>
            <person name="Henrissat B."/>
            <person name="Hilden K.S."/>
            <person name="Hope R."/>
            <person name="Hossain A."/>
            <person name="Karabika E."/>
            <person name="Karaffa L."/>
            <person name="Karanyi Z."/>
            <person name="Krasevec N."/>
            <person name="Kuo A."/>
            <person name="Kusch H."/>
            <person name="LaButti K."/>
            <person name="Lagendijk E.L."/>
            <person name="Lapidus A."/>
            <person name="Levasseur A."/>
            <person name="Lindquist E."/>
            <person name="Lipzen A."/>
            <person name="Logrieco A.F."/>
            <person name="MacCabe A."/>
            <person name="Maekelae M.R."/>
            <person name="Malavazi I."/>
            <person name="Melin P."/>
            <person name="Meyer V."/>
            <person name="Mielnichuk N."/>
            <person name="Miskei M."/>
            <person name="Molnar A.P."/>
            <person name="Mule G."/>
            <person name="Ngan C.Y."/>
            <person name="Orejas M."/>
            <person name="Orosz E."/>
            <person name="Ouedraogo J.P."/>
            <person name="Overkamp K.M."/>
            <person name="Park H.-S."/>
            <person name="Perrone G."/>
            <person name="Piumi F."/>
            <person name="Punt P.J."/>
            <person name="Ram A.F."/>
            <person name="Ramon A."/>
            <person name="Rauscher S."/>
            <person name="Record E."/>
            <person name="Riano-Pachon D.M."/>
            <person name="Robert V."/>
            <person name="Roehrig J."/>
            <person name="Ruller R."/>
            <person name="Salamov A."/>
            <person name="Salih N.S."/>
            <person name="Samson R.A."/>
            <person name="Sandor E."/>
            <person name="Sanguinetti M."/>
            <person name="Schuetze T."/>
            <person name="Sepcic K."/>
            <person name="Shelest E."/>
            <person name="Sherlock G."/>
            <person name="Sophianopoulou V."/>
            <person name="Squina F.M."/>
            <person name="Sun H."/>
            <person name="Susca A."/>
            <person name="Todd R.B."/>
            <person name="Tsang A."/>
            <person name="Unkles S.E."/>
            <person name="van de Wiele N."/>
            <person name="van Rossen-Uffink D."/>
            <person name="Oliveira J.V."/>
            <person name="Vesth T.C."/>
            <person name="Visser J."/>
            <person name="Yu J.-H."/>
            <person name="Zhou M."/>
            <person name="Andersen M.R."/>
            <person name="Archer D.B."/>
            <person name="Baker S.E."/>
            <person name="Benoit I."/>
            <person name="Brakhage A.A."/>
            <person name="Braus G.H."/>
            <person name="Fischer R."/>
            <person name="Frisvad J.C."/>
            <person name="Goldman G.H."/>
            <person name="Houbraken J."/>
            <person name="Oakley B."/>
            <person name="Pocsi I."/>
            <person name="Scazzocchio C."/>
            <person name="Seiboth B."/>
            <person name="vanKuyk P.A."/>
            <person name="Wortman J."/>
            <person name="Dyer P.S."/>
            <person name="Grigoriev I.V."/>
        </authorList>
    </citation>
    <scope>NUCLEOTIDE SEQUENCE [LARGE SCALE GENOMIC DNA]</scope>
    <source>
        <strain evidence="2">CBS 101740 / IMI 381727 / IBT 21946</strain>
    </source>
</reference>
<dbReference type="Proteomes" id="UP000184499">
    <property type="component" value="Unassembled WGS sequence"/>
</dbReference>
<accession>A0A1L9UP74</accession>
<organism evidence="1 2">
    <name type="scientific">Aspergillus brasiliensis (strain CBS 101740 / IMI 381727 / IBT 21946)</name>
    <dbReference type="NCBI Taxonomy" id="767769"/>
    <lineage>
        <taxon>Eukaryota</taxon>
        <taxon>Fungi</taxon>
        <taxon>Dikarya</taxon>
        <taxon>Ascomycota</taxon>
        <taxon>Pezizomycotina</taxon>
        <taxon>Eurotiomycetes</taxon>
        <taxon>Eurotiomycetidae</taxon>
        <taxon>Eurotiales</taxon>
        <taxon>Aspergillaceae</taxon>
        <taxon>Aspergillus</taxon>
        <taxon>Aspergillus subgen. Circumdati</taxon>
    </lineage>
</organism>
<proteinExistence type="predicted"/>
<dbReference type="RefSeq" id="XP_067480700.1">
    <property type="nucleotide sequence ID" value="XM_067620746.1"/>
</dbReference>